<dbReference type="HOGENOM" id="CLU_027953_0_0_6"/>
<dbReference type="RefSeq" id="WP_006746928.1">
    <property type="nucleotide sequence ID" value="NZ_CP007029.1"/>
</dbReference>
<sequence length="550" mass="61292">MASTTPHFKRPAEKAFTRDERKRVTLLFNGLTTAHDRLMAAGLSGLGYRARPLRVPEKADFQTGKEYGNNGQCNPTYFTVGNLINELVRLRDEEGLPTERILADHAFVTVGTCGPCRFGMYEAEYRLALRNAGFDGFRVLIFDQTGAGEQRTAGDGFEVNLQLITTLLDATFIGDLLNALFFHVRPYATDPQAVARARERCLAVCEAALRERDHRVRPGLTARALRALLPIDRAGDIQRLFDRMRGDSHLAPLRRCREIVASEVEVDYTRPKPVVKITGEFWAQTTEGDGNFHMFDFLEREGAEVLVEPVATWIDYLLHQRRVALGDRAGLADGGRLARLGHRLRTTRARLLVTACERLLAREYHRMREALGGTVHPLADQLEMQRVGHPFYNIRASGGEGYLEVAKNIYYFNRSLAHMTLSLKPFGCMPSTQSDGAQAAVMAHYPELNYLPVETSGEGDINAYSRAQMSLGEAKAQCKREFDEAVARTGRSLEAIRAHVAMRPALHDPIQPVPHHHGVIGRAANFVLHVGALMDREGIPRREAAEGATA</sequence>
<dbReference type="Proteomes" id="UP000005289">
    <property type="component" value="Chromosome"/>
</dbReference>
<gene>
    <name evidence="1" type="ORF">THITH_15800</name>
</gene>
<organism evidence="1 2">
    <name type="scientific">Thioalkalivibrio paradoxus ARh 1</name>
    <dbReference type="NCBI Taxonomy" id="713585"/>
    <lineage>
        <taxon>Bacteria</taxon>
        <taxon>Pseudomonadati</taxon>
        <taxon>Pseudomonadota</taxon>
        <taxon>Gammaproteobacteria</taxon>
        <taxon>Chromatiales</taxon>
        <taxon>Ectothiorhodospiraceae</taxon>
        <taxon>Thioalkalivibrio</taxon>
    </lineage>
</organism>
<reference evidence="1 2" key="1">
    <citation type="submission" date="2013-12" db="EMBL/GenBank/DDBJ databases">
        <authorList>
            <consortium name="DOE Joint Genome Institute"/>
            <person name="Muyzer G."/>
            <person name="Huntemann M."/>
            <person name="Han J."/>
            <person name="Chen A."/>
            <person name="Kyrpides N."/>
            <person name="Mavromatis K."/>
            <person name="Markowitz V."/>
            <person name="Palaniappan K."/>
            <person name="Ivanova N."/>
            <person name="Schaumberg A."/>
            <person name="Pati A."/>
            <person name="Liolios K."/>
            <person name="Nordberg H.P."/>
            <person name="Cantor M.N."/>
            <person name="Hua S.X."/>
            <person name="Woyke T."/>
        </authorList>
    </citation>
    <scope>NUCLEOTIDE SEQUENCE [LARGE SCALE GENOMIC DNA]</scope>
    <source>
        <strain evidence="1 2">ARh 1</strain>
    </source>
</reference>
<evidence type="ECO:0000313" key="2">
    <source>
        <dbReference type="Proteomes" id="UP000005289"/>
    </source>
</evidence>
<keyword evidence="2" id="KW-1185">Reference proteome</keyword>
<dbReference type="PANTHER" id="PTHR32329">
    <property type="entry name" value="BIFUNCTIONAL PROTEIN [INCLUDES 2-HYDROXYACYL-COA DEHYDRATASE (N-TER) AND ITS ACTIVATOR DOMAIN (C_TERM)-RELATED"/>
    <property type="match status" value="1"/>
</dbReference>
<dbReference type="AlphaFoldDB" id="W0DR84"/>
<dbReference type="KEGG" id="tti:THITH_15800"/>
<dbReference type="EMBL" id="CP007029">
    <property type="protein sequence ID" value="AHE99503.1"/>
    <property type="molecule type" value="Genomic_DNA"/>
</dbReference>
<evidence type="ECO:0000313" key="1">
    <source>
        <dbReference type="EMBL" id="AHE99503.1"/>
    </source>
</evidence>
<dbReference type="STRING" id="713585.THITH_15800"/>
<name>W0DR84_9GAMM</name>
<dbReference type="InterPro" id="IPR051805">
    <property type="entry name" value="Dehydratase_Activator_Redct"/>
</dbReference>
<proteinExistence type="predicted"/>
<protein>
    <submittedName>
        <fullName evidence="1">2-hydroxyglutaryl-CoA dehydratase</fullName>
    </submittedName>
</protein>
<dbReference type="PANTHER" id="PTHR32329:SF2">
    <property type="entry name" value="BIFUNCTIONAL PROTEIN [INCLUDES 2-HYDROXYACYL-COA DEHYDRATASE (N-TER) AND ITS ACTIVATOR DOMAIN (C_TERM)"/>
    <property type="match status" value="1"/>
</dbReference>
<accession>W0DR84</accession>